<keyword evidence="4" id="KW-1185">Reference proteome</keyword>
<dbReference type="GO" id="GO:0043565">
    <property type="term" value="F:sequence-specific DNA binding"/>
    <property type="evidence" value="ECO:0007669"/>
    <property type="project" value="InterPro"/>
</dbReference>
<organism evidence="3 4">
    <name type="scientific">Sphingobacterium lactis</name>
    <dbReference type="NCBI Taxonomy" id="797291"/>
    <lineage>
        <taxon>Bacteria</taxon>
        <taxon>Pseudomonadati</taxon>
        <taxon>Bacteroidota</taxon>
        <taxon>Sphingobacteriia</taxon>
        <taxon>Sphingobacteriales</taxon>
        <taxon>Sphingobacteriaceae</taxon>
        <taxon>Sphingobacterium</taxon>
    </lineage>
</organism>
<keyword evidence="1" id="KW-1133">Transmembrane helix</keyword>
<evidence type="ECO:0000259" key="2">
    <source>
        <dbReference type="PROSITE" id="PS01124"/>
    </source>
</evidence>
<proteinExistence type="predicted"/>
<evidence type="ECO:0000313" key="3">
    <source>
        <dbReference type="EMBL" id="SEG47800.1"/>
    </source>
</evidence>
<keyword evidence="1" id="KW-0472">Membrane</keyword>
<accession>A0A1H6AHR5</accession>
<feature type="transmembrane region" description="Helical" evidence="1">
    <location>
        <begin position="6"/>
        <end position="24"/>
    </location>
</feature>
<protein>
    <recommendedName>
        <fullName evidence="2">HTH araC/xylS-type domain-containing protein</fullName>
    </recommendedName>
</protein>
<dbReference type="AlphaFoldDB" id="A0A1H6AHR5"/>
<dbReference type="GO" id="GO:0003700">
    <property type="term" value="F:DNA-binding transcription factor activity"/>
    <property type="evidence" value="ECO:0007669"/>
    <property type="project" value="InterPro"/>
</dbReference>
<sequence>MAYLLILTVILGLIVLLYFNIRTVRDERAELLRFLAFGSVIVLLDSYFLPRLSYPVLQLFKSSLSLCLASVTSIYIRNNLSEFRTSGYLVLLAIFPFTLFFVFFIFHTFFAHQIADGFVYDYLRFFQLQARAPLFVIALVYDLTSILPKRQKWDKLSTTIDGQLALALIAVKIIVLLLILGNGLIFGTRYLLLVPDYGYALLTLLTVFYYRNFTRIQLRIKYLLKQNALSTISDNDHAPVKLNQLRYYASVIDQLVTGQKLYLRENLQLKDLQSNFTFSISELQKAVENHLGGSWEHYLNKKRIAHFLEHIDLKVLGKMDPTRISGELGFSTRASFEAAFEEIVGCSFGKYNAQKMYPVSENKLLLLGKSKDLLN</sequence>
<feature type="transmembrane region" description="Helical" evidence="1">
    <location>
        <begin position="56"/>
        <end position="76"/>
    </location>
</feature>
<keyword evidence="1" id="KW-0812">Transmembrane</keyword>
<dbReference type="Proteomes" id="UP000236731">
    <property type="component" value="Unassembled WGS sequence"/>
</dbReference>
<dbReference type="RefSeq" id="WP_103906824.1">
    <property type="nucleotide sequence ID" value="NZ_CP049246.1"/>
</dbReference>
<feature type="domain" description="HTH araC/xylS-type" evidence="2">
    <location>
        <begin position="253"/>
        <end position="354"/>
    </location>
</feature>
<dbReference type="InterPro" id="IPR018060">
    <property type="entry name" value="HTH_AraC"/>
</dbReference>
<feature type="transmembrane region" description="Helical" evidence="1">
    <location>
        <begin position="164"/>
        <end position="185"/>
    </location>
</feature>
<dbReference type="Gene3D" id="1.10.10.60">
    <property type="entry name" value="Homeodomain-like"/>
    <property type="match status" value="1"/>
</dbReference>
<dbReference type="OrthoDB" id="714042at2"/>
<evidence type="ECO:0000256" key="1">
    <source>
        <dbReference type="SAM" id="Phobius"/>
    </source>
</evidence>
<feature type="transmembrane region" description="Helical" evidence="1">
    <location>
        <begin position="31"/>
        <end position="50"/>
    </location>
</feature>
<dbReference type="EMBL" id="FNUT01000008">
    <property type="protein sequence ID" value="SEG47800.1"/>
    <property type="molecule type" value="Genomic_DNA"/>
</dbReference>
<name>A0A1H6AHR5_9SPHI</name>
<dbReference type="PROSITE" id="PS01124">
    <property type="entry name" value="HTH_ARAC_FAMILY_2"/>
    <property type="match status" value="1"/>
</dbReference>
<feature type="transmembrane region" description="Helical" evidence="1">
    <location>
        <begin position="122"/>
        <end position="143"/>
    </location>
</feature>
<evidence type="ECO:0000313" key="4">
    <source>
        <dbReference type="Proteomes" id="UP000236731"/>
    </source>
</evidence>
<reference evidence="4" key="1">
    <citation type="submission" date="2016-10" db="EMBL/GenBank/DDBJ databases">
        <authorList>
            <person name="Varghese N."/>
            <person name="Submissions S."/>
        </authorList>
    </citation>
    <scope>NUCLEOTIDE SEQUENCE [LARGE SCALE GENOMIC DNA]</scope>
    <source>
        <strain evidence="4">DSM 22361</strain>
    </source>
</reference>
<gene>
    <name evidence="3" type="ORF">SAMN05421877_108140</name>
</gene>
<feature type="transmembrane region" description="Helical" evidence="1">
    <location>
        <begin position="197"/>
        <end position="213"/>
    </location>
</feature>
<feature type="transmembrane region" description="Helical" evidence="1">
    <location>
        <begin position="88"/>
        <end position="110"/>
    </location>
</feature>